<dbReference type="InterPro" id="IPR000477">
    <property type="entry name" value="RT_dom"/>
</dbReference>
<evidence type="ECO:0000313" key="4">
    <source>
        <dbReference type="EMBL" id="KAL2083768.1"/>
    </source>
</evidence>
<dbReference type="PANTHER" id="PTHR24559:SF440">
    <property type="entry name" value="RIBONUCLEASE H"/>
    <property type="match status" value="1"/>
</dbReference>
<dbReference type="InterPro" id="IPR043502">
    <property type="entry name" value="DNA/RNA_pol_sf"/>
</dbReference>
<dbReference type="InterPro" id="IPR053134">
    <property type="entry name" value="RNA-dir_DNA_polymerase"/>
</dbReference>
<evidence type="ECO:0000256" key="1">
    <source>
        <dbReference type="ARBA" id="ARBA00010879"/>
    </source>
</evidence>
<dbReference type="EMBL" id="JBHFQA010000018">
    <property type="protein sequence ID" value="KAL2083768.1"/>
    <property type="molecule type" value="Genomic_DNA"/>
</dbReference>
<evidence type="ECO:0000259" key="3">
    <source>
        <dbReference type="Pfam" id="PF00078"/>
    </source>
</evidence>
<organism evidence="4 5">
    <name type="scientific">Coilia grayii</name>
    <name type="common">Gray's grenadier anchovy</name>
    <dbReference type="NCBI Taxonomy" id="363190"/>
    <lineage>
        <taxon>Eukaryota</taxon>
        <taxon>Metazoa</taxon>
        <taxon>Chordata</taxon>
        <taxon>Craniata</taxon>
        <taxon>Vertebrata</taxon>
        <taxon>Euteleostomi</taxon>
        <taxon>Actinopterygii</taxon>
        <taxon>Neopterygii</taxon>
        <taxon>Teleostei</taxon>
        <taxon>Clupei</taxon>
        <taxon>Clupeiformes</taxon>
        <taxon>Clupeoidei</taxon>
        <taxon>Engraulidae</taxon>
        <taxon>Coilinae</taxon>
        <taxon>Coilia</taxon>
    </lineage>
</organism>
<feature type="domain" description="Reverse transcriptase" evidence="3">
    <location>
        <begin position="104"/>
        <end position="209"/>
    </location>
</feature>
<evidence type="ECO:0000256" key="2">
    <source>
        <dbReference type="ARBA" id="ARBA00012180"/>
    </source>
</evidence>
<reference evidence="4 5" key="1">
    <citation type="submission" date="2024-09" db="EMBL/GenBank/DDBJ databases">
        <title>A chromosome-level genome assembly of Gray's grenadier anchovy, Coilia grayii.</title>
        <authorList>
            <person name="Fu Z."/>
        </authorList>
    </citation>
    <scope>NUCLEOTIDE SEQUENCE [LARGE SCALE GENOMIC DNA]</scope>
    <source>
        <strain evidence="4">G4</strain>
        <tissue evidence="4">Muscle</tissue>
    </source>
</reference>
<keyword evidence="5" id="KW-1185">Reference proteome</keyword>
<dbReference type="Proteomes" id="UP001591681">
    <property type="component" value="Unassembled WGS sequence"/>
</dbReference>
<dbReference type="PANTHER" id="PTHR24559">
    <property type="entry name" value="TRANSPOSON TY3-I GAG-POL POLYPROTEIN"/>
    <property type="match status" value="1"/>
</dbReference>
<dbReference type="InterPro" id="IPR043128">
    <property type="entry name" value="Rev_trsase/Diguanyl_cyclase"/>
</dbReference>
<proteinExistence type="inferred from homology"/>
<gene>
    <name evidence="4" type="ORF">ACEWY4_021541</name>
</gene>
<dbReference type="Pfam" id="PF00078">
    <property type="entry name" value="RVT_1"/>
    <property type="match status" value="1"/>
</dbReference>
<dbReference type="GO" id="GO:0004523">
    <property type="term" value="F:RNA-DNA hybrid ribonuclease activity"/>
    <property type="evidence" value="ECO:0007669"/>
    <property type="project" value="UniProtKB-EC"/>
</dbReference>
<dbReference type="CDD" id="cd01647">
    <property type="entry name" value="RT_LTR"/>
    <property type="match status" value="1"/>
</dbReference>
<dbReference type="Gene3D" id="3.30.70.270">
    <property type="match status" value="1"/>
</dbReference>
<dbReference type="AlphaFoldDB" id="A0ABD1J9B7"/>
<name>A0ABD1J9B7_9TELE</name>
<evidence type="ECO:0000313" key="5">
    <source>
        <dbReference type="Proteomes" id="UP001591681"/>
    </source>
</evidence>
<protein>
    <recommendedName>
        <fullName evidence="2">ribonuclease H</fullName>
        <ecNumber evidence="2">3.1.26.4</ecNumber>
    </recommendedName>
</protein>
<sequence length="336" mass="37061">MLNLFVLKLYTANLGCKGIDCHQTCLLSASPPVRCGPTISPPDLSPHRPYDCAIDLLSGSTPSRGRLYSLSAPERRAMEEYISDVLAAGIIHPSSSPAEAGFFVRKKDGSLRCALDYRGLNDITVQNRYPLPLLSSAFELLQGGTVFTKLDLRNTYHLVWIWEGDKWKTAFNTPTGHYEYLVMPFGLTNMPAVFQGLVNNVLRDMLNRFPTFRQPTRTLCSPARLTDLPAHDNALLSTPDSLTCLPTTMLCSLARFSNLPPAHNYAPPSSPGSPTRHQLLTKRALLTCGTTSSSTPGCRLLIFSFTPQSLNKNSLLYVTLVVLSDLFRVLTCIPKL</sequence>
<accession>A0ABD1J9B7</accession>
<comment type="similarity">
    <text evidence="1">Belongs to the beta type-B retroviral polymerase family. HERV class-II K(HML-2) pol subfamily.</text>
</comment>
<dbReference type="Gene3D" id="3.10.10.10">
    <property type="entry name" value="HIV Type 1 Reverse Transcriptase, subunit A, domain 1"/>
    <property type="match status" value="1"/>
</dbReference>
<comment type="caution">
    <text evidence="4">The sequence shown here is derived from an EMBL/GenBank/DDBJ whole genome shotgun (WGS) entry which is preliminary data.</text>
</comment>
<dbReference type="EC" id="3.1.26.4" evidence="2"/>
<dbReference type="SUPFAM" id="SSF56672">
    <property type="entry name" value="DNA/RNA polymerases"/>
    <property type="match status" value="1"/>
</dbReference>